<dbReference type="Gene3D" id="2.120.10.80">
    <property type="entry name" value="Kelch-type beta propeller"/>
    <property type="match status" value="1"/>
</dbReference>
<evidence type="ECO:0000313" key="1">
    <source>
        <dbReference type="EMBL" id="HDR51476.1"/>
    </source>
</evidence>
<comment type="caution">
    <text evidence="1">The sequence shown here is derived from an EMBL/GenBank/DDBJ whole genome shotgun (WGS) entry which is preliminary data.</text>
</comment>
<organism evidence="1">
    <name type="scientific">Mariniphaga anaerophila</name>
    <dbReference type="NCBI Taxonomy" id="1484053"/>
    <lineage>
        <taxon>Bacteria</taxon>
        <taxon>Pseudomonadati</taxon>
        <taxon>Bacteroidota</taxon>
        <taxon>Bacteroidia</taxon>
        <taxon>Marinilabiliales</taxon>
        <taxon>Prolixibacteraceae</taxon>
        <taxon>Mariniphaga</taxon>
    </lineage>
</organism>
<dbReference type="SUPFAM" id="SSF117281">
    <property type="entry name" value="Kelch motif"/>
    <property type="match status" value="1"/>
</dbReference>
<reference evidence="1" key="1">
    <citation type="journal article" date="2020" name="mSystems">
        <title>Genome- and Community-Level Interaction Insights into Carbon Utilization and Element Cycling Functions of Hydrothermarchaeota in Hydrothermal Sediment.</title>
        <authorList>
            <person name="Zhou Z."/>
            <person name="Liu Y."/>
            <person name="Xu W."/>
            <person name="Pan J."/>
            <person name="Luo Z.H."/>
            <person name="Li M."/>
        </authorList>
    </citation>
    <scope>NUCLEOTIDE SEQUENCE [LARGE SCALE GENOMIC DNA]</scope>
    <source>
        <strain evidence="1">SpSt-1217</strain>
    </source>
</reference>
<sequence>MSMLGVYCNPFIMCHSKKITVFILFLFLSIWKGEVAAESSINQISQQRFSLFENVEAIPGDEGLAGVFAGVHNNVLLVAGGTAFPDGKPWENGAKYFSDVVLVYERTSNGVQLLNADSKLPVGLGEGASVSLPQGLLCIGGQSPEALSNRVFLLGWNGTSVDISEYPALPVAVKSPAAAVIGNIVYVVGGESENGATNQFLALDLSNISRGWQKLPDFPLPVSGASAVAQMDGQEVSLHVFGGRAKKEGEITTTFHRHVTAGVLFYAPRKQHRRFFQSRRTHSVVGCGHQHFCHHAQRHHVYCHSGQI</sequence>
<proteinExistence type="predicted"/>
<gene>
    <name evidence="1" type="ORF">ENN90_07635</name>
</gene>
<accession>A0A831LX76</accession>
<evidence type="ECO:0008006" key="2">
    <source>
        <dbReference type="Google" id="ProtNLM"/>
    </source>
</evidence>
<feature type="non-terminal residue" evidence="1">
    <location>
        <position position="308"/>
    </location>
</feature>
<dbReference type="EMBL" id="DSDK01000417">
    <property type="protein sequence ID" value="HDR51476.1"/>
    <property type="molecule type" value="Genomic_DNA"/>
</dbReference>
<dbReference type="AlphaFoldDB" id="A0A831LX76"/>
<dbReference type="Pfam" id="PF24996">
    <property type="entry name" value="NANM"/>
    <property type="match status" value="1"/>
</dbReference>
<name>A0A831LX76_9BACT</name>
<dbReference type="InterPro" id="IPR056734">
    <property type="entry name" value="NANM"/>
</dbReference>
<dbReference type="Proteomes" id="UP000886047">
    <property type="component" value="Unassembled WGS sequence"/>
</dbReference>
<protein>
    <recommendedName>
        <fullName evidence="2">N-acetylneuraminic acid mutarotase</fullName>
    </recommendedName>
</protein>
<dbReference type="InterPro" id="IPR015915">
    <property type="entry name" value="Kelch-typ_b-propeller"/>
</dbReference>